<dbReference type="Proteomes" id="UP000821866">
    <property type="component" value="Unassembled WGS sequence"/>
</dbReference>
<sequence>MLHFALMRYPENTASPYFREEGTPDALKRACVKATQRGAHLRVNGKIGVPRRNERRESDTSGLSCHLNDMKVSACPCDSDVSTVIPLPNEEIGSMTTSSTHAYMKSWRNPGAFRGRVNSTTRQFFNPFCFVVQGFEVHVQTRRVQLKVKGFIQQRKGCVIHIQCHLFGWRVGFCLLFIFGGMQGFALYQNPAGGSILSGETREADF</sequence>
<keyword evidence="1" id="KW-0472">Membrane</keyword>
<name>A0A9J6DTA9_RHIMP</name>
<evidence type="ECO:0000313" key="3">
    <source>
        <dbReference type="Proteomes" id="UP000821866"/>
    </source>
</evidence>
<reference evidence="2" key="1">
    <citation type="journal article" date="2020" name="Cell">
        <title>Large-Scale Comparative Analyses of Tick Genomes Elucidate Their Genetic Diversity and Vector Capacities.</title>
        <authorList>
            <consortium name="Tick Genome and Microbiome Consortium (TIGMIC)"/>
            <person name="Jia N."/>
            <person name="Wang J."/>
            <person name="Shi W."/>
            <person name="Du L."/>
            <person name="Sun Y."/>
            <person name="Zhan W."/>
            <person name="Jiang J.F."/>
            <person name="Wang Q."/>
            <person name="Zhang B."/>
            <person name="Ji P."/>
            <person name="Bell-Sakyi L."/>
            <person name="Cui X.M."/>
            <person name="Yuan T.T."/>
            <person name="Jiang B.G."/>
            <person name="Yang W.F."/>
            <person name="Lam T.T."/>
            <person name="Chang Q.C."/>
            <person name="Ding S.J."/>
            <person name="Wang X.J."/>
            <person name="Zhu J.G."/>
            <person name="Ruan X.D."/>
            <person name="Zhao L."/>
            <person name="Wei J.T."/>
            <person name="Ye R.Z."/>
            <person name="Que T.C."/>
            <person name="Du C.H."/>
            <person name="Zhou Y.H."/>
            <person name="Cheng J.X."/>
            <person name="Dai P.F."/>
            <person name="Guo W.B."/>
            <person name="Han X.H."/>
            <person name="Huang E.J."/>
            <person name="Li L.F."/>
            <person name="Wei W."/>
            <person name="Gao Y.C."/>
            <person name="Liu J.Z."/>
            <person name="Shao H.Z."/>
            <person name="Wang X."/>
            <person name="Wang C.C."/>
            <person name="Yang T.C."/>
            <person name="Huo Q.B."/>
            <person name="Li W."/>
            <person name="Chen H.Y."/>
            <person name="Chen S.E."/>
            <person name="Zhou L.G."/>
            <person name="Ni X.B."/>
            <person name="Tian J.H."/>
            <person name="Sheng Y."/>
            <person name="Liu T."/>
            <person name="Pan Y.S."/>
            <person name="Xia L.Y."/>
            <person name="Li J."/>
            <person name="Zhao F."/>
            <person name="Cao W.C."/>
        </authorList>
    </citation>
    <scope>NUCLEOTIDE SEQUENCE</scope>
    <source>
        <strain evidence="2">Rmic-2018</strain>
    </source>
</reference>
<keyword evidence="1" id="KW-0812">Transmembrane</keyword>
<feature type="transmembrane region" description="Helical" evidence="1">
    <location>
        <begin position="167"/>
        <end position="188"/>
    </location>
</feature>
<dbReference type="EMBL" id="JABSTU010000007">
    <property type="protein sequence ID" value="KAH8025487.1"/>
    <property type="molecule type" value="Genomic_DNA"/>
</dbReference>
<comment type="caution">
    <text evidence="2">The sequence shown here is derived from an EMBL/GenBank/DDBJ whole genome shotgun (WGS) entry which is preliminary data.</text>
</comment>
<keyword evidence="3" id="KW-1185">Reference proteome</keyword>
<gene>
    <name evidence="2" type="ORF">HPB51_008789</name>
</gene>
<accession>A0A9J6DTA9</accession>
<proteinExistence type="predicted"/>
<evidence type="ECO:0000313" key="2">
    <source>
        <dbReference type="EMBL" id="KAH8025487.1"/>
    </source>
</evidence>
<reference evidence="2" key="2">
    <citation type="submission" date="2021-09" db="EMBL/GenBank/DDBJ databases">
        <authorList>
            <person name="Jia N."/>
            <person name="Wang J."/>
            <person name="Shi W."/>
            <person name="Du L."/>
            <person name="Sun Y."/>
            <person name="Zhan W."/>
            <person name="Jiang J."/>
            <person name="Wang Q."/>
            <person name="Zhang B."/>
            <person name="Ji P."/>
            <person name="Sakyi L.B."/>
            <person name="Cui X."/>
            <person name="Yuan T."/>
            <person name="Jiang B."/>
            <person name="Yang W."/>
            <person name="Lam T.T.-Y."/>
            <person name="Chang Q."/>
            <person name="Ding S."/>
            <person name="Wang X."/>
            <person name="Zhu J."/>
            <person name="Ruan X."/>
            <person name="Zhao L."/>
            <person name="Wei J."/>
            <person name="Que T."/>
            <person name="Du C."/>
            <person name="Cheng J."/>
            <person name="Dai P."/>
            <person name="Han X."/>
            <person name="Huang E."/>
            <person name="Gao Y."/>
            <person name="Liu J."/>
            <person name="Shao H."/>
            <person name="Ye R."/>
            <person name="Li L."/>
            <person name="Wei W."/>
            <person name="Wang X."/>
            <person name="Wang C."/>
            <person name="Huo Q."/>
            <person name="Li W."/>
            <person name="Guo W."/>
            <person name="Chen H."/>
            <person name="Chen S."/>
            <person name="Zhou L."/>
            <person name="Zhou L."/>
            <person name="Ni X."/>
            <person name="Tian J."/>
            <person name="Zhou Y."/>
            <person name="Sheng Y."/>
            <person name="Liu T."/>
            <person name="Pan Y."/>
            <person name="Xia L."/>
            <person name="Li J."/>
            <person name="Zhao F."/>
            <person name="Cao W."/>
        </authorList>
    </citation>
    <scope>NUCLEOTIDE SEQUENCE</scope>
    <source>
        <strain evidence="2">Rmic-2018</strain>
        <tissue evidence="2">Larvae</tissue>
    </source>
</reference>
<keyword evidence="1" id="KW-1133">Transmembrane helix</keyword>
<organism evidence="2 3">
    <name type="scientific">Rhipicephalus microplus</name>
    <name type="common">Cattle tick</name>
    <name type="synonym">Boophilus microplus</name>
    <dbReference type="NCBI Taxonomy" id="6941"/>
    <lineage>
        <taxon>Eukaryota</taxon>
        <taxon>Metazoa</taxon>
        <taxon>Ecdysozoa</taxon>
        <taxon>Arthropoda</taxon>
        <taxon>Chelicerata</taxon>
        <taxon>Arachnida</taxon>
        <taxon>Acari</taxon>
        <taxon>Parasitiformes</taxon>
        <taxon>Ixodida</taxon>
        <taxon>Ixodoidea</taxon>
        <taxon>Ixodidae</taxon>
        <taxon>Rhipicephalinae</taxon>
        <taxon>Rhipicephalus</taxon>
        <taxon>Boophilus</taxon>
    </lineage>
</organism>
<evidence type="ECO:0000256" key="1">
    <source>
        <dbReference type="SAM" id="Phobius"/>
    </source>
</evidence>
<protein>
    <submittedName>
        <fullName evidence="2">Uncharacterized protein</fullName>
    </submittedName>
</protein>
<dbReference type="AlphaFoldDB" id="A0A9J6DTA9"/>